<evidence type="ECO:0000313" key="3">
    <source>
        <dbReference type="Proteomes" id="UP000316238"/>
    </source>
</evidence>
<dbReference type="Gene3D" id="3.40.50.1460">
    <property type="match status" value="1"/>
</dbReference>
<dbReference type="GO" id="GO:0004197">
    <property type="term" value="F:cysteine-type endopeptidase activity"/>
    <property type="evidence" value="ECO:0007669"/>
    <property type="project" value="InterPro"/>
</dbReference>
<name>A0A521G1H3_9BACT</name>
<keyword evidence="3" id="KW-1185">Reference proteome</keyword>
<reference evidence="2" key="1">
    <citation type="submission" date="2017-07" db="EMBL/GenBank/DDBJ databases">
        <title>The cable genome - Insights into the physiology and evolution of filamentous bacteria capable of sulfide oxidation via long distance electron transfer.</title>
        <authorList>
            <person name="Thorup C."/>
            <person name="Bjerg J.T."/>
            <person name="Schreiber L."/>
            <person name="Nielsen L.P."/>
            <person name="Kjeldsen K.U."/>
            <person name="Boesen T."/>
            <person name="Boggild A."/>
            <person name="Meysman F."/>
            <person name="Geelhoed J."/>
            <person name="Schramm A."/>
        </authorList>
    </citation>
    <scope>NUCLEOTIDE SEQUENCE [LARGE SCALE GENOMIC DNA]</scope>
    <source>
        <strain evidence="2">GS</strain>
    </source>
</reference>
<dbReference type="AlphaFoldDB" id="A0A521G1H3"/>
<dbReference type="GO" id="GO:0006508">
    <property type="term" value="P:proteolysis"/>
    <property type="evidence" value="ECO:0007669"/>
    <property type="project" value="InterPro"/>
</dbReference>
<dbReference type="Pfam" id="PF00656">
    <property type="entry name" value="Peptidase_C14"/>
    <property type="match status" value="1"/>
</dbReference>
<gene>
    <name evidence="2" type="ORF">CDV28_11614</name>
</gene>
<dbReference type="Proteomes" id="UP000316238">
    <property type="component" value="Unassembled WGS sequence"/>
</dbReference>
<dbReference type="EMBL" id="NQJD01000016">
    <property type="protein sequence ID" value="TAA74838.1"/>
    <property type="molecule type" value="Genomic_DNA"/>
</dbReference>
<comment type="caution">
    <text evidence="2">The sequence shown here is derived from an EMBL/GenBank/DDBJ whole genome shotgun (WGS) entry which is preliminary data.</text>
</comment>
<protein>
    <submittedName>
        <fullName evidence="2">Caspase domain-containing protein</fullName>
    </submittedName>
</protein>
<evidence type="ECO:0000313" key="2">
    <source>
        <dbReference type="EMBL" id="TAA74838.1"/>
    </source>
</evidence>
<organism evidence="2 3">
    <name type="scientific">Candidatus Electronema aureum</name>
    <dbReference type="NCBI Taxonomy" id="2005002"/>
    <lineage>
        <taxon>Bacteria</taxon>
        <taxon>Pseudomonadati</taxon>
        <taxon>Thermodesulfobacteriota</taxon>
        <taxon>Desulfobulbia</taxon>
        <taxon>Desulfobulbales</taxon>
        <taxon>Desulfobulbaceae</taxon>
        <taxon>Candidatus Electronema</taxon>
    </lineage>
</organism>
<feature type="domain" description="Peptidase C14 caspase" evidence="1">
    <location>
        <begin position="7"/>
        <end position="218"/>
    </location>
</feature>
<proteinExistence type="predicted"/>
<dbReference type="InterPro" id="IPR011600">
    <property type="entry name" value="Pept_C14_caspase"/>
</dbReference>
<sequence length="336" mass="37692">MMSNKQHYALVIGINDYPLSGLEPLKGPVNDANDFYSWLCNPEGGNLPTKNIRRIVSSDYPAHTACPTPNQVEALFEPFISDYYDGKKEGERLYIFAAGHGFGDPNDMGKTALYAANVKNMFPWHIAVTEYAEWLRRHAVFNEIVLIMDCCRTINVPHQIREPQYVTLQGNVNADKVKYFYAFAVGSGRKARERLFEDGKNAGIFTKVLLDALRNARPVQGVVTGQALKNHIHNSISRFAGDHEAEPPEIRLDSNQDISFFKRKSAGTVPVMVNIQSYSDTDMLILYDGLSQKIRQEAATASVMTLDLEPGIYKVKIGNTGREKLFEVPNNEQITV</sequence>
<accession>A0A521G1H3</accession>
<evidence type="ECO:0000259" key="1">
    <source>
        <dbReference type="Pfam" id="PF00656"/>
    </source>
</evidence>